<dbReference type="PANTHER" id="PTHR46696">
    <property type="entry name" value="P450, PUTATIVE (EUROFUNG)-RELATED"/>
    <property type="match status" value="1"/>
</dbReference>
<dbReference type="AlphaFoldDB" id="A0A2I2L0P6"/>
<feature type="compositionally biased region" description="Low complexity" evidence="2">
    <location>
        <begin position="350"/>
        <end position="373"/>
    </location>
</feature>
<dbReference type="Gene3D" id="1.10.630.10">
    <property type="entry name" value="Cytochrome P450"/>
    <property type="match status" value="1"/>
</dbReference>
<feature type="compositionally biased region" description="Low complexity" evidence="2">
    <location>
        <begin position="381"/>
        <end position="420"/>
    </location>
</feature>
<name>A0A2I2L0P6_9ACTN</name>
<organism evidence="3 4">
    <name type="scientific">Frankia canadensis</name>
    <dbReference type="NCBI Taxonomy" id="1836972"/>
    <lineage>
        <taxon>Bacteria</taxon>
        <taxon>Bacillati</taxon>
        <taxon>Actinomycetota</taxon>
        <taxon>Actinomycetes</taxon>
        <taxon>Frankiales</taxon>
        <taxon>Frankiaceae</taxon>
        <taxon>Frankia</taxon>
    </lineage>
</organism>
<proteinExistence type="inferred from homology"/>
<dbReference type="GO" id="GO:0016705">
    <property type="term" value="F:oxidoreductase activity, acting on paired donors, with incorporation or reduction of molecular oxygen"/>
    <property type="evidence" value="ECO:0007669"/>
    <property type="project" value="InterPro"/>
</dbReference>
<reference evidence="3" key="1">
    <citation type="submission" date="2017-06" db="EMBL/GenBank/DDBJ databases">
        <authorList>
            <person name="Kim H.J."/>
            <person name="Triplett B.A."/>
        </authorList>
    </citation>
    <scope>NUCLEOTIDE SEQUENCE [LARGE SCALE GENOMIC DNA]</scope>
    <source>
        <strain evidence="3">FRACA_ARgP5</strain>
    </source>
</reference>
<evidence type="ECO:0000313" key="3">
    <source>
        <dbReference type="EMBL" id="SNQ51484.1"/>
    </source>
</evidence>
<accession>A0A2I2L0P6</accession>
<dbReference type="SUPFAM" id="SSF48264">
    <property type="entry name" value="Cytochrome P450"/>
    <property type="match status" value="1"/>
</dbReference>
<protein>
    <submittedName>
        <fullName evidence="3">Cytochrome P450</fullName>
    </submittedName>
</protein>
<dbReference type="GO" id="GO:0005506">
    <property type="term" value="F:iron ion binding"/>
    <property type="evidence" value="ECO:0007669"/>
    <property type="project" value="InterPro"/>
</dbReference>
<feature type="region of interest" description="Disordered" evidence="2">
    <location>
        <begin position="1"/>
        <end position="20"/>
    </location>
</feature>
<keyword evidence="4" id="KW-1185">Reference proteome</keyword>
<evidence type="ECO:0000256" key="2">
    <source>
        <dbReference type="SAM" id="MobiDB-lite"/>
    </source>
</evidence>
<dbReference type="PANTHER" id="PTHR46696:SF1">
    <property type="entry name" value="CYTOCHROME P450 YJIB-RELATED"/>
    <property type="match status" value="1"/>
</dbReference>
<evidence type="ECO:0000313" key="4">
    <source>
        <dbReference type="Proteomes" id="UP000234331"/>
    </source>
</evidence>
<dbReference type="InterPro" id="IPR002397">
    <property type="entry name" value="Cyt_P450_B"/>
</dbReference>
<gene>
    <name evidence="3" type="ORF">FRACA_710008</name>
</gene>
<feature type="region of interest" description="Disordered" evidence="2">
    <location>
        <begin position="343"/>
        <end position="428"/>
    </location>
</feature>
<dbReference type="EMBL" id="FZMO01000538">
    <property type="protein sequence ID" value="SNQ51484.1"/>
    <property type="molecule type" value="Genomic_DNA"/>
</dbReference>
<dbReference type="PRINTS" id="PR00359">
    <property type="entry name" value="BP450"/>
</dbReference>
<dbReference type="GO" id="GO:0004497">
    <property type="term" value="F:monooxygenase activity"/>
    <property type="evidence" value="ECO:0007669"/>
    <property type="project" value="InterPro"/>
</dbReference>
<sequence>MTSLDTDARRAGGTGATDGAGPALGLAGDVVGFDAFEPTHRANPYPRYQAMRELAPFCPIRLGAARVTLATRYDECAAVLQGAQWGRAYDEGLNSFRPGVDLGEVPGGSFLTMDPPDHTRLRGLVSRAFTPRASLAETPFVERVVTDLVDAALAAGGLDVVADLARPMSLAVMGRLLGIATADASPLLDWIQGITRGTDPDSLLSPDEIAARTACARDLGRFLLDLIAERRERPREDLVSRLAAVQRDQGSLTVREVVELVALLLAAGLDTTANLVANGTLALLRHPDQLALLRARPDLLPAAIEEMLRYDPPSQFVTRVALTDTTVGEHRFRRGDGVVVLSASGHRDPAASPIPTRSPSPATRRPHPRAATSGSRSGCTSASALRSPGSRLRPRSAPWSAAAARCRSRPRTSPTDRTPPCAARSPCR</sequence>
<dbReference type="GO" id="GO:0020037">
    <property type="term" value="F:heme binding"/>
    <property type="evidence" value="ECO:0007669"/>
    <property type="project" value="InterPro"/>
</dbReference>
<dbReference type="InterPro" id="IPR001128">
    <property type="entry name" value="Cyt_P450"/>
</dbReference>
<comment type="similarity">
    <text evidence="1">Belongs to the cytochrome P450 family.</text>
</comment>
<dbReference type="InterPro" id="IPR036396">
    <property type="entry name" value="Cyt_P450_sf"/>
</dbReference>
<evidence type="ECO:0000256" key="1">
    <source>
        <dbReference type="ARBA" id="ARBA00010617"/>
    </source>
</evidence>
<dbReference type="Pfam" id="PF00067">
    <property type="entry name" value="p450"/>
    <property type="match status" value="2"/>
</dbReference>
<feature type="compositionally biased region" description="Basic and acidic residues" evidence="2">
    <location>
        <begin position="1"/>
        <end position="10"/>
    </location>
</feature>
<dbReference type="Proteomes" id="UP000234331">
    <property type="component" value="Unassembled WGS sequence"/>
</dbReference>